<dbReference type="AlphaFoldDB" id="A0A927WCX6"/>
<sequence>MLVITLNGGIKLKCNELTEYIVEKLIAQKLVIKDRCLIVGIDGQGCSGKSTLSQNIKNSLVKSGIKAEVVSIDDFCNKRAIRYSGELPYWEQHYYNNFDYIKFERDILKKARTTGKIEFSDFVLDTLEDEYTKKLDVSLDSQGILIIEGIFIFKNEFKKYYDYSIMIIIEIDEQLRRASERDIFKNVNLKMLLNKYNDRYIPAYKLYETIDMPCSFVDLIIDNTKVDMPNIVKQDK</sequence>
<dbReference type="PANTHER" id="PTHR10285">
    <property type="entry name" value="URIDINE KINASE"/>
    <property type="match status" value="1"/>
</dbReference>
<dbReference type="Gene3D" id="3.40.50.300">
    <property type="entry name" value="P-loop containing nucleotide triphosphate hydrolases"/>
    <property type="match status" value="1"/>
</dbReference>
<dbReference type="Proteomes" id="UP000768462">
    <property type="component" value="Unassembled WGS sequence"/>
</dbReference>
<dbReference type="EMBL" id="SVCM01000174">
    <property type="protein sequence ID" value="MBE6061492.1"/>
    <property type="molecule type" value="Genomic_DNA"/>
</dbReference>
<gene>
    <name evidence="2" type="ORF">E7215_15205</name>
</gene>
<organism evidence="2 3">
    <name type="scientific">Clostridium sulfidigenes</name>
    <dbReference type="NCBI Taxonomy" id="318464"/>
    <lineage>
        <taxon>Bacteria</taxon>
        <taxon>Bacillati</taxon>
        <taxon>Bacillota</taxon>
        <taxon>Clostridia</taxon>
        <taxon>Eubacteriales</taxon>
        <taxon>Clostridiaceae</taxon>
        <taxon>Clostridium</taxon>
    </lineage>
</organism>
<protein>
    <recommendedName>
        <fullName evidence="1">Phosphoribulokinase/uridine kinase domain-containing protein</fullName>
    </recommendedName>
</protein>
<dbReference type="Pfam" id="PF00485">
    <property type="entry name" value="PRK"/>
    <property type="match status" value="1"/>
</dbReference>
<accession>A0A927WCX6</accession>
<evidence type="ECO:0000259" key="1">
    <source>
        <dbReference type="Pfam" id="PF00485"/>
    </source>
</evidence>
<dbReference type="GO" id="GO:0005524">
    <property type="term" value="F:ATP binding"/>
    <property type="evidence" value="ECO:0007669"/>
    <property type="project" value="InterPro"/>
</dbReference>
<reference evidence="2" key="1">
    <citation type="submission" date="2019-04" db="EMBL/GenBank/DDBJ databases">
        <title>Evolution of Biomass-Degrading Anaerobic Consortia Revealed by Metagenomics.</title>
        <authorList>
            <person name="Peng X."/>
        </authorList>
    </citation>
    <scope>NUCLEOTIDE SEQUENCE</scope>
    <source>
        <strain evidence="2">SIG254</strain>
    </source>
</reference>
<dbReference type="SUPFAM" id="SSF52540">
    <property type="entry name" value="P-loop containing nucleoside triphosphate hydrolases"/>
    <property type="match status" value="1"/>
</dbReference>
<evidence type="ECO:0000313" key="3">
    <source>
        <dbReference type="Proteomes" id="UP000768462"/>
    </source>
</evidence>
<dbReference type="GO" id="GO:0016301">
    <property type="term" value="F:kinase activity"/>
    <property type="evidence" value="ECO:0007669"/>
    <property type="project" value="InterPro"/>
</dbReference>
<dbReference type="InterPro" id="IPR027417">
    <property type="entry name" value="P-loop_NTPase"/>
</dbReference>
<dbReference type="InterPro" id="IPR006083">
    <property type="entry name" value="PRK/URK"/>
</dbReference>
<name>A0A927WCX6_9CLOT</name>
<feature type="domain" description="Phosphoribulokinase/uridine kinase" evidence="1">
    <location>
        <begin position="38"/>
        <end position="221"/>
    </location>
</feature>
<comment type="caution">
    <text evidence="2">The sequence shown here is derived from an EMBL/GenBank/DDBJ whole genome shotgun (WGS) entry which is preliminary data.</text>
</comment>
<proteinExistence type="predicted"/>
<evidence type="ECO:0000313" key="2">
    <source>
        <dbReference type="EMBL" id="MBE6061492.1"/>
    </source>
</evidence>